<dbReference type="Proteomes" id="UP001500866">
    <property type="component" value="Unassembled WGS sequence"/>
</dbReference>
<evidence type="ECO:0000313" key="2">
    <source>
        <dbReference type="EMBL" id="GAA0592882.1"/>
    </source>
</evidence>
<dbReference type="InterPro" id="IPR002818">
    <property type="entry name" value="DJ-1/PfpI"/>
</dbReference>
<proteinExistence type="predicted"/>
<dbReference type="RefSeq" id="WP_343810228.1">
    <property type="nucleotide sequence ID" value="NZ_BAAADS010000003.1"/>
</dbReference>
<dbReference type="PANTHER" id="PTHR48094">
    <property type="entry name" value="PROTEIN/NUCLEIC ACID DEGLYCASE DJ-1-RELATED"/>
    <property type="match status" value="1"/>
</dbReference>
<feature type="domain" description="DJ-1/PfpI" evidence="1">
    <location>
        <begin position="1"/>
        <end position="160"/>
    </location>
</feature>
<dbReference type="Pfam" id="PF01965">
    <property type="entry name" value="DJ-1_PfpI"/>
    <property type="match status" value="1"/>
</dbReference>
<organism evidence="2 3">
    <name type="scientific">Virgibacillus siamensis</name>
    <dbReference type="NCBI Taxonomy" id="480071"/>
    <lineage>
        <taxon>Bacteria</taxon>
        <taxon>Bacillati</taxon>
        <taxon>Bacillota</taxon>
        <taxon>Bacilli</taxon>
        <taxon>Bacillales</taxon>
        <taxon>Bacillaceae</taxon>
        <taxon>Virgibacillus</taxon>
    </lineage>
</organism>
<sequence>MKALFFLYDGYVDWEISPLSYMLSVSDIEVTTTALSNEVVHAGNFRVRADLPVEACDSADYDILVIPGGEPAPVIREEHLLNLIRAFDKQDKWIAAICGAPAFLASAGILRDRNFTTSVANEPEYVDYFKGMDLSETDVTVSENLITAEGNAYIEFAVAVGKELNIFKDREDELETVLYFKNQLRG</sequence>
<dbReference type="SUPFAM" id="SSF52317">
    <property type="entry name" value="Class I glutamine amidotransferase-like"/>
    <property type="match status" value="1"/>
</dbReference>
<dbReference type="PANTHER" id="PTHR48094:SF12">
    <property type="entry name" value="PARKINSON DISEASE PROTEIN 7 HOMOLOG"/>
    <property type="match status" value="1"/>
</dbReference>
<gene>
    <name evidence="2" type="ORF">GCM10009001_06230</name>
</gene>
<name>A0ABN1FL58_9BACI</name>
<dbReference type="InterPro" id="IPR029062">
    <property type="entry name" value="Class_I_gatase-like"/>
</dbReference>
<evidence type="ECO:0000259" key="1">
    <source>
        <dbReference type="Pfam" id="PF01965"/>
    </source>
</evidence>
<comment type="caution">
    <text evidence="2">The sequence shown here is derived from an EMBL/GenBank/DDBJ whole genome shotgun (WGS) entry which is preliminary data.</text>
</comment>
<keyword evidence="3" id="KW-1185">Reference proteome</keyword>
<dbReference type="Gene3D" id="3.40.50.880">
    <property type="match status" value="1"/>
</dbReference>
<protein>
    <submittedName>
        <fullName evidence="2">Type 1 glutamine amidotransferase family protein</fullName>
    </submittedName>
</protein>
<keyword evidence="2" id="KW-0315">Glutamine amidotransferase</keyword>
<accession>A0ABN1FL58</accession>
<dbReference type="EMBL" id="BAAADS010000003">
    <property type="protein sequence ID" value="GAA0592882.1"/>
    <property type="molecule type" value="Genomic_DNA"/>
</dbReference>
<reference evidence="2 3" key="1">
    <citation type="journal article" date="2019" name="Int. J. Syst. Evol. Microbiol.">
        <title>The Global Catalogue of Microorganisms (GCM) 10K type strain sequencing project: providing services to taxonomists for standard genome sequencing and annotation.</title>
        <authorList>
            <consortium name="The Broad Institute Genomics Platform"/>
            <consortium name="The Broad Institute Genome Sequencing Center for Infectious Disease"/>
            <person name="Wu L."/>
            <person name="Ma J."/>
        </authorList>
    </citation>
    <scope>NUCLEOTIDE SEQUENCE [LARGE SCALE GENOMIC DNA]</scope>
    <source>
        <strain evidence="2 3">JCM 15395</strain>
    </source>
</reference>
<evidence type="ECO:0000313" key="3">
    <source>
        <dbReference type="Proteomes" id="UP001500866"/>
    </source>
</evidence>
<dbReference type="InterPro" id="IPR050325">
    <property type="entry name" value="Prot/Nucl_acid_deglycase"/>
</dbReference>